<feature type="compositionally biased region" description="Polar residues" evidence="1">
    <location>
        <begin position="191"/>
        <end position="204"/>
    </location>
</feature>
<feature type="compositionally biased region" description="Low complexity" evidence="1">
    <location>
        <begin position="45"/>
        <end position="56"/>
    </location>
</feature>
<evidence type="ECO:0000256" key="1">
    <source>
        <dbReference type="SAM" id="MobiDB-lite"/>
    </source>
</evidence>
<evidence type="ECO:0000313" key="2">
    <source>
        <dbReference type="EMBL" id="KAJ5439896.1"/>
    </source>
</evidence>
<feature type="compositionally biased region" description="Polar residues" evidence="1">
    <location>
        <begin position="473"/>
        <end position="483"/>
    </location>
</feature>
<organism evidence="2 3">
    <name type="scientific">Penicillium daleae</name>
    <dbReference type="NCBI Taxonomy" id="63821"/>
    <lineage>
        <taxon>Eukaryota</taxon>
        <taxon>Fungi</taxon>
        <taxon>Dikarya</taxon>
        <taxon>Ascomycota</taxon>
        <taxon>Pezizomycotina</taxon>
        <taxon>Eurotiomycetes</taxon>
        <taxon>Eurotiomycetidae</taxon>
        <taxon>Eurotiales</taxon>
        <taxon>Aspergillaceae</taxon>
        <taxon>Penicillium</taxon>
    </lineage>
</organism>
<sequence length="483" mass="51905">MATTPPPRSSSRFQTPPPDSPSSLRVPSAPLYGAKYDQYEPYPPRFSARLASQRAARSMERTPEPVCPSSPSKMRSRGSPKKHSKHDGETGRSLKSTGKEALRQQSDLLLSISDPIPDISEYPQHQPSSFSHRPPSSLSHPRSAATQALPTPAKTPSKRTIPGDFSSTSRTLFPSTGKMSARKPSPFSLDSFETSSSNEIQIFTDSRDRIPAPGPATGNPFASQADTLKTSSPVKPAKKGKKAAGRTQSTGEGVSSQRTPITSPKGHESSSGEEDPLPNPEEGITMIFRGKKVFTKFADLEEQDDEEDDLGLFASRPDLLAANPDLLTRVKPLTRGSIKPRVLFPAATKDKHPLDEEVATDEEDAQVAEAVEKPVKTPAITPESPQVPQAPGAPGTTRLLRSNARMATQGEETPTGTNAADTKRKRISPFDQWLRKKQAIEEMSSPAPSAKREADLSGDPPLTPPSAKKSRNTRGGASTAPSA</sequence>
<protein>
    <submittedName>
        <fullName evidence="2">Uncharacterized protein</fullName>
    </submittedName>
</protein>
<feature type="compositionally biased region" description="Polar residues" evidence="1">
    <location>
        <begin position="246"/>
        <end position="262"/>
    </location>
</feature>
<reference evidence="2" key="1">
    <citation type="submission" date="2022-12" db="EMBL/GenBank/DDBJ databases">
        <authorList>
            <person name="Petersen C."/>
        </authorList>
    </citation>
    <scope>NUCLEOTIDE SEQUENCE</scope>
    <source>
        <strain evidence="2">IBT 16125</strain>
    </source>
</reference>
<gene>
    <name evidence="2" type="ORF">N7458_010894</name>
</gene>
<feature type="region of interest" description="Disordered" evidence="1">
    <location>
        <begin position="375"/>
        <end position="483"/>
    </location>
</feature>
<dbReference type="Proteomes" id="UP001213681">
    <property type="component" value="Unassembled WGS sequence"/>
</dbReference>
<feature type="compositionally biased region" description="Polar residues" evidence="1">
    <location>
        <begin position="410"/>
        <end position="420"/>
    </location>
</feature>
<accession>A0AAD6C1X7</accession>
<feature type="compositionally biased region" description="Low complexity" evidence="1">
    <location>
        <begin position="123"/>
        <end position="143"/>
    </location>
</feature>
<feature type="compositionally biased region" description="Basic and acidic residues" evidence="1">
    <location>
        <begin position="86"/>
        <end position="102"/>
    </location>
</feature>
<dbReference type="EMBL" id="JAPVEA010000008">
    <property type="protein sequence ID" value="KAJ5439896.1"/>
    <property type="molecule type" value="Genomic_DNA"/>
</dbReference>
<feature type="region of interest" description="Disordered" evidence="1">
    <location>
        <begin position="1"/>
        <end position="286"/>
    </location>
</feature>
<proteinExistence type="predicted"/>
<feature type="compositionally biased region" description="Polar residues" evidence="1">
    <location>
        <begin position="165"/>
        <end position="178"/>
    </location>
</feature>
<dbReference type="GeneID" id="81604519"/>
<keyword evidence="3" id="KW-1185">Reference proteome</keyword>
<dbReference type="AlphaFoldDB" id="A0AAD6C1X7"/>
<feature type="compositionally biased region" description="Basic residues" evidence="1">
    <location>
        <begin position="74"/>
        <end position="85"/>
    </location>
</feature>
<reference evidence="2" key="2">
    <citation type="journal article" date="2023" name="IMA Fungus">
        <title>Comparative genomic study of the Penicillium genus elucidates a diverse pangenome and 15 lateral gene transfer events.</title>
        <authorList>
            <person name="Petersen C."/>
            <person name="Sorensen T."/>
            <person name="Nielsen M.R."/>
            <person name="Sondergaard T.E."/>
            <person name="Sorensen J.L."/>
            <person name="Fitzpatrick D.A."/>
            <person name="Frisvad J.C."/>
            <person name="Nielsen K.L."/>
        </authorList>
    </citation>
    <scope>NUCLEOTIDE SEQUENCE</scope>
    <source>
        <strain evidence="2">IBT 16125</strain>
    </source>
</reference>
<name>A0AAD6C1X7_9EURO</name>
<feature type="compositionally biased region" description="Polar residues" evidence="1">
    <location>
        <begin position="220"/>
        <end position="233"/>
    </location>
</feature>
<dbReference type="RefSeq" id="XP_056763125.1">
    <property type="nucleotide sequence ID" value="XM_056914276.1"/>
</dbReference>
<evidence type="ECO:0000313" key="3">
    <source>
        <dbReference type="Proteomes" id="UP001213681"/>
    </source>
</evidence>
<comment type="caution">
    <text evidence="2">The sequence shown here is derived from an EMBL/GenBank/DDBJ whole genome shotgun (WGS) entry which is preliminary data.</text>
</comment>